<proteinExistence type="predicted"/>
<reference evidence="3 4" key="1">
    <citation type="submission" date="2024-03" db="EMBL/GenBank/DDBJ databases">
        <title>Adaptation during the transition from Ophiocordyceps entomopathogen to insect associate is accompanied by gene loss and intensified selection.</title>
        <authorList>
            <person name="Ward C.M."/>
            <person name="Onetto C.A."/>
            <person name="Borneman A.R."/>
        </authorList>
    </citation>
    <scope>NUCLEOTIDE SEQUENCE [LARGE SCALE GENOMIC DNA]</scope>
    <source>
        <strain evidence="3">AWRI1</strain>
        <tissue evidence="3">Single Adult Female</tissue>
    </source>
</reference>
<name>A0AAN9Y4J3_9HEMI</name>
<dbReference type="EMBL" id="JBBCAQ010000023">
    <property type="protein sequence ID" value="KAK7588214.1"/>
    <property type="molecule type" value="Genomic_DNA"/>
</dbReference>
<keyword evidence="1" id="KW-0175">Coiled coil</keyword>
<evidence type="ECO:0000256" key="2">
    <source>
        <dbReference type="SAM" id="MobiDB-lite"/>
    </source>
</evidence>
<feature type="compositionally biased region" description="Polar residues" evidence="2">
    <location>
        <begin position="89"/>
        <end position="105"/>
    </location>
</feature>
<evidence type="ECO:0000313" key="3">
    <source>
        <dbReference type="EMBL" id="KAK7588214.1"/>
    </source>
</evidence>
<accession>A0AAN9Y4J3</accession>
<comment type="caution">
    <text evidence="3">The sequence shown here is derived from an EMBL/GenBank/DDBJ whole genome shotgun (WGS) entry which is preliminary data.</text>
</comment>
<evidence type="ECO:0000256" key="1">
    <source>
        <dbReference type="SAM" id="Coils"/>
    </source>
</evidence>
<protein>
    <submittedName>
        <fullName evidence="3">Uncharacterized protein</fullName>
    </submittedName>
</protein>
<feature type="coiled-coil region" evidence="1">
    <location>
        <begin position="6"/>
        <end position="68"/>
    </location>
</feature>
<feature type="region of interest" description="Disordered" evidence="2">
    <location>
        <begin position="86"/>
        <end position="151"/>
    </location>
</feature>
<gene>
    <name evidence="3" type="ORF">V9T40_005459</name>
</gene>
<sequence length="151" mass="17480">MAEAGIKFLTDINEELSTRRNQLNKLKALQREADEQKKELQEIHQKVNSAWQEKVRVEQQRTNELEKEWKCLLAQIQENADTPGYKQAMTHTDLQTGQHSKQDAPSTRKKNALEEEVRELRAGMSNRRSVTPSRFSSSIPDLHLRSTARVN</sequence>
<dbReference type="Proteomes" id="UP001367676">
    <property type="component" value="Unassembled WGS sequence"/>
</dbReference>
<dbReference type="AlphaFoldDB" id="A0AAN9Y4J3"/>
<keyword evidence="4" id="KW-1185">Reference proteome</keyword>
<feature type="compositionally biased region" description="Polar residues" evidence="2">
    <location>
        <begin position="126"/>
        <end position="139"/>
    </location>
</feature>
<evidence type="ECO:0000313" key="4">
    <source>
        <dbReference type="Proteomes" id="UP001367676"/>
    </source>
</evidence>
<organism evidence="3 4">
    <name type="scientific">Parthenolecanium corni</name>
    <dbReference type="NCBI Taxonomy" id="536013"/>
    <lineage>
        <taxon>Eukaryota</taxon>
        <taxon>Metazoa</taxon>
        <taxon>Ecdysozoa</taxon>
        <taxon>Arthropoda</taxon>
        <taxon>Hexapoda</taxon>
        <taxon>Insecta</taxon>
        <taxon>Pterygota</taxon>
        <taxon>Neoptera</taxon>
        <taxon>Paraneoptera</taxon>
        <taxon>Hemiptera</taxon>
        <taxon>Sternorrhyncha</taxon>
        <taxon>Coccoidea</taxon>
        <taxon>Coccidae</taxon>
        <taxon>Parthenolecanium</taxon>
    </lineage>
</organism>
<feature type="compositionally biased region" description="Basic and acidic residues" evidence="2">
    <location>
        <begin position="111"/>
        <end position="121"/>
    </location>
</feature>